<sequence>MKFALILVVLLMSCQGSHAWGFLKKVTSFVNKAVRYFGRVPCSDYDSFKEKMQREINSLKSIMTCERPELADVGTSTYKAVDDHAKRVRAVVEGQAKEISEFEKLHTQFNNEVKEENLQLDFVEEEAKKIPGIDPCAFKKDMFGHAMFNEIKKLLADQ</sequence>
<reference evidence="2 3" key="1">
    <citation type="submission" date="2024-02" db="EMBL/GenBank/DDBJ databases">
        <authorList>
            <person name="Daric V."/>
            <person name="Darras S."/>
        </authorList>
    </citation>
    <scope>NUCLEOTIDE SEQUENCE [LARGE SCALE GENOMIC DNA]</scope>
</reference>
<accession>A0ABP0FQA6</accession>
<organism evidence="2 3">
    <name type="scientific">Clavelina lepadiformis</name>
    <name type="common">Light-bulb sea squirt</name>
    <name type="synonym">Ascidia lepadiformis</name>
    <dbReference type="NCBI Taxonomy" id="159417"/>
    <lineage>
        <taxon>Eukaryota</taxon>
        <taxon>Metazoa</taxon>
        <taxon>Chordata</taxon>
        <taxon>Tunicata</taxon>
        <taxon>Ascidiacea</taxon>
        <taxon>Aplousobranchia</taxon>
        <taxon>Clavelinidae</taxon>
        <taxon>Clavelina</taxon>
    </lineage>
</organism>
<protein>
    <submittedName>
        <fullName evidence="2">Uncharacterized protein</fullName>
    </submittedName>
</protein>
<feature type="signal peptide" evidence="1">
    <location>
        <begin position="1"/>
        <end position="19"/>
    </location>
</feature>
<dbReference type="EMBL" id="CAWYQH010000090">
    <property type="protein sequence ID" value="CAK8681831.1"/>
    <property type="molecule type" value="Genomic_DNA"/>
</dbReference>
<evidence type="ECO:0000313" key="3">
    <source>
        <dbReference type="Proteomes" id="UP001642483"/>
    </source>
</evidence>
<feature type="chain" id="PRO_5046570874" evidence="1">
    <location>
        <begin position="20"/>
        <end position="158"/>
    </location>
</feature>
<keyword evidence="1" id="KW-0732">Signal</keyword>
<dbReference type="Proteomes" id="UP001642483">
    <property type="component" value="Unassembled WGS sequence"/>
</dbReference>
<proteinExistence type="predicted"/>
<name>A0ABP0FQA6_CLALP</name>
<gene>
    <name evidence="2" type="ORF">CVLEPA_LOCUS12067</name>
</gene>
<evidence type="ECO:0000256" key="1">
    <source>
        <dbReference type="SAM" id="SignalP"/>
    </source>
</evidence>
<comment type="caution">
    <text evidence="2">The sequence shown here is derived from an EMBL/GenBank/DDBJ whole genome shotgun (WGS) entry which is preliminary data.</text>
</comment>
<evidence type="ECO:0000313" key="2">
    <source>
        <dbReference type="EMBL" id="CAK8681831.1"/>
    </source>
</evidence>
<keyword evidence="3" id="KW-1185">Reference proteome</keyword>